<evidence type="ECO:0000256" key="3">
    <source>
        <dbReference type="ARBA" id="ARBA00023027"/>
    </source>
</evidence>
<evidence type="ECO:0000313" key="6">
    <source>
        <dbReference type="EMBL" id="RGM34427.1"/>
    </source>
</evidence>
<evidence type="ECO:0000259" key="5">
    <source>
        <dbReference type="Pfam" id="PF01370"/>
    </source>
</evidence>
<reference evidence="6 7" key="1">
    <citation type="submission" date="2018-08" db="EMBL/GenBank/DDBJ databases">
        <title>A genome reference for cultivated species of the human gut microbiota.</title>
        <authorList>
            <person name="Zou Y."/>
            <person name="Xue W."/>
            <person name="Luo G."/>
        </authorList>
    </citation>
    <scope>NUCLEOTIDE SEQUENCE [LARGE SCALE GENOMIC DNA]</scope>
    <source>
        <strain evidence="6 7">OM08-14</strain>
    </source>
</reference>
<feature type="domain" description="NAD-dependent epimerase/dehydratase" evidence="5">
    <location>
        <begin position="32"/>
        <end position="271"/>
    </location>
</feature>
<sequence length="348" mass="39211">MDQITIKNPFYKKDVEWSASNFPWEKLKGCHILVTGARGLIGSFLIDVLMSVNKGLFTVYGMGRNKQDAEERFKDYNKYFHFIQHDISQPLNNLNINFDYIIHAASNATPNTFITNPIGTIKGNVWGCDNLLSYGITHGLKRFVYISSGEVYGECNDAIYTEISHGYINNTSWRSCYPNSKILSETLCASYAQQYNIDVVIARPSHIYGPCYTNNDNRAFAQFLNNALQNQDIILKSNGLTQRSYCYIADCISGILTILFYGKSTNAYNIASKEATSIKELAETIARLSSVQCKIISPNHIDQQQQSPISHAVLSPTKLEELGWNPQFNIEKGIQHTLIILKNGCLNL</sequence>
<dbReference type="Proteomes" id="UP000260780">
    <property type="component" value="Unassembled WGS sequence"/>
</dbReference>
<dbReference type="SUPFAM" id="SSF51735">
    <property type="entry name" value="NAD(P)-binding Rossmann-fold domains"/>
    <property type="match status" value="1"/>
</dbReference>
<dbReference type="EMBL" id="QSTF01000069">
    <property type="protein sequence ID" value="RGM34427.1"/>
    <property type="molecule type" value="Genomic_DNA"/>
</dbReference>
<evidence type="ECO:0000256" key="4">
    <source>
        <dbReference type="ARBA" id="ARBA00023239"/>
    </source>
</evidence>
<keyword evidence="4" id="KW-0456">Lyase</keyword>
<dbReference type="GO" id="GO:0005737">
    <property type="term" value="C:cytoplasm"/>
    <property type="evidence" value="ECO:0007669"/>
    <property type="project" value="TreeGrafter"/>
</dbReference>
<protein>
    <submittedName>
        <fullName evidence="6">NAD-dependent epimerase/dehydratase family protein</fullName>
    </submittedName>
</protein>
<dbReference type="RefSeq" id="WP_117748605.1">
    <property type="nucleotide sequence ID" value="NZ_CAUDCD010000040.1"/>
</dbReference>
<dbReference type="Gene3D" id="3.40.50.720">
    <property type="entry name" value="NAD(P)-binding Rossmann-like Domain"/>
    <property type="match status" value="1"/>
</dbReference>
<evidence type="ECO:0000313" key="7">
    <source>
        <dbReference type="Proteomes" id="UP000260780"/>
    </source>
</evidence>
<evidence type="ECO:0000256" key="1">
    <source>
        <dbReference type="ARBA" id="ARBA00001911"/>
    </source>
</evidence>
<keyword evidence="2" id="KW-0210">Decarboxylase</keyword>
<dbReference type="InterPro" id="IPR001509">
    <property type="entry name" value="Epimerase_deHydtase"/>
</dbReference>
<comment type="cofactor">
    <cofactor evidence="1">
        <name>NAD(+)</name>
        <dbReference type="ChEBI" id="CHEBI:57540"/>
    </cofactor>
</comment>
<dbReference type="InterPro" id="IPR036291">
    <property type="entry name" value="NAD(P)-bd_dom_sf"/>
</dbReference>
<keyword evidence="3" id="KW-0520">NAD</keyword>
<dbReference type="PANTHER" id="PTHR43078:SF7">
    <property type="entry name" value="UDP-GLUCURONATE DECARBOXYLASE"/>
    <property type="match status" value="1"/>
</dbReference>
<dbReference type="GO" id="GO:0048040">
    <property type="term" value="F:UDP-glucuronate decarboxylase activity"/>
    <property type="evidence" value="ECO:0007669"/>
    <property type="project" value="TreeGrafter"/>
</dbReference>
<accession>A0A3E4VWU3</accession>
<dbReference type="GO" id="GO:0070403">
    <property type="term" value="F:NAD+ binding"/>
    <property type="evidence" value="ECO:0007669"/>
    <property type="project" value="InterPro"/>
</dbReference>
<comment type="caution">
    <text evidence="6">The sequence shown here is derived from an EMBL/GenBank/DDBJ whole genome shotgun (WGS) entry which is preliminary data.</text>
</comment>
<gene>
    <name evidence="6" type="ORF">DXC17_16490</name>
</gene>
<name>A0A3E4VWU3_9BACT</name>
<dbReference type="Pfam" id="PF01370">
    <property type="entry name" value="Epimerase"/>
    <property type="match status" value="1"/>
</dbReference>
<dbReference type="PANTHER" id="PTHR43078">
    <property type="entry name" value="UDP-GLUCURONIC ACID DECARBOXYLASE-RELATED"/>
    <property type="match status" value="1"/>
</dbReference>
<organism evidence="6 7">
    <name type="scientific">Phocaeicola plebeius</name>
    <dbReference type="NCBI Taxonomy" id="310297"/>
    <lineage>
        <taxon>Bacteria</taxon>
        <taxon>Pseudomonadati</taxon>
        <taxon>Bacteroidota</taxon>
        <taxon>Bacteroidia</taxon>
        <taxon>Bacteroidales</taxon>
        <taxon>Bacteroidaceae</taxon>
        <taxon>Phocaeicola</taxon>
    </lineage>
</organism>
<dbReference type="InterPro" id="IPR044516">
    <property type="entry name" value="UXS-like"/>
</dbReference>
<proteinExistence type="predicted"/>
<dbReference type="GO" id="GO:0042732">
    <property type="term" value="P:D-xylose metabolic process"/>
    <property type="evidence" value="ECO:0007669"/>
    <property type="project" value="InterPro"/>
</dbReference>
<dbReference type="AlphaFoldDB" id="A0A3E4VWU3"/>
<evidence type="ECO:0000256" key="2">
    <source>
        <dbReference type="ARBA" id="ARBA00022793"/>
    </source>
</evidence>